<dbReference type="AlphaFoldDB" id="A0A8T0VLA0"/>
<reference evidence="2" key="1">
    <citation type="submission" date="2020-05" db="EMBL/GenBank/DDBJ databases">
        <title>WGS assembly of Panicum virgatum.</title>
        <authorList>
            <person name="Lovell J.T."/>
            <person name="Jenkins J."/>
            <person name="Shu S."/>
            <person name="Juenger T.E."/>
            <person name="Schmutz J."/>
        </authorList>
    </citation>
    <scope>NUCLEOTIDE SEQUENCE</scope>
    <source>
        <strain evidence="2">AP13</strain>
    </source>
</reference>
<evidence type="ECO:0000313" key="2">
    <source>
        <dbReference type="EMBL" id="KAG2635648.1"/>
    </source>
</evidence>
<feature type="region of interest" description="Disordered" evidence="1">
    <location>
        <begin position="420"/>
        <end position="457"/>
    </location>
</feature>
<feature type="region of interest" description="Disordered" evidence="1">
    <location>
        <begin position="94"/>
        <end position="126"/>
    </location>
</feature>
<feature type="compositionally biased region" description="Low complexity" evidence="1">
    <location>
        <begin position="257"/>
        <end position="275"/>
    </location>
</feature>
<feature type="compositionally biased region" description="Low complexity" evidence="1">
    <location>
        <begin position="234"/>
        <end position="250"/>
    </location>
</feature>
<accession>A0A8T0VLA0</accession>
<evidence type="ECO:0000256" key="1">
    <source>
        <dbReference type="SAM" id="MobiDB-lite"/>
    </source>
</evidence>
<feature type="region of interest" description="Disordered" evidence="1">
    <location>
        <begin position="334"/>
        <end position="377"/>
    </location>
</feature>
<feature type="region of interest" description="Disordered" evidence="1">
    <location>
        <begin position="189"/>
        <end position="282"/>
    </location>
</feature>
<keyword evidence="3" id="KW-1185">Reference proteome</keyword>
<protein>
    <submittedName>
        <fullName evidence="2">Uncharacterized protein</fullName>
    </submittedName>
</protein>
<gene>
    <name evidence="2" type="ORF">PVAP13_2NG398203</name>
</gene>
<comment type="caution">
    <text evidence="2">The sequence shown here is derived from an EMBL/GenBank/DDBJ whole genome shotgun (WGS) entry which is preliminary data.</text>
</comment>
<dbReference type="Proteomes" id="UP000823388">
    <property type="component" value="Chromosome 2N"/>
</dbReference>
<feature type="compositionally biased region" description="Gly residues" evidence="1">
    <location>
        <begin position="362"/>
        <end position="377"/>
    </location>
</feature>
<sequence>MAPRDGTVSAPRAGPAWQRAPPGAGRSPAVCGETEPRESPRARTRQRPVRSGLSTPLRWAFFNAAALFIFLARAPPFPRTFVLLRAWSIDAAPWGHRGSGRAPPPPHSRASAELRRGAPPPGARELNRRLGSLHVESSAAASERRRGYAWGASLPGMFAGSAGDGCELGAEVLGGGWCWRRSRARRGGAGGRFGGGIVRPASSDSSSLPLRAGPHCASSPRSPRRQRLTPLARGAMAAEEATEPGATARAIRPRPARSPSGSAARGRATATLASARRWRTSRHSVRLRATECAGSGGGAWRGTAPRGAMAATSCRARAPATADLAERARALELGGGGGRASRARAGALPRARPRARPARGVELGGATAGGAGGPGGPHGWWRLAPLLSILNGRGGPSTSCAVEQGSSSSRLPVAAGLARAAELHSAPPRGWPSSKGGGEAARGRPAAGSAPDHGGGTACRVCSTRGVACGWSSPEAWASGGG</sequence>
<feature type="region of interest" description="Disordered" evidence="1">
    <location>
        <begin position="1"/>
        <end position="50"/>
    </location>
</feature>
<name>A0A8T0VLA0_PANVG</name>
<proteinExistence type="predicted"/>
<evidence type="ECO:0000313" key="3">
    <source>
        <dbReference type="Proteomes" id="UP000823388"/>
    </source>
</evidence>
<dbReference type="EMBL" id="CM029040">
    <property type="protein sequence ID" value="KAG2635648.1"/>
    <property type="molecule type" value="Genomic_DNA"/>
</dbReference>
<organism evidence="2 3">
    <name type="scientific">Panicum virgatum</name>
    <name type="common">Blackwell switchgrass</name>
    <dbReference type="NCBI Taxonomy" id="38727"/>
    <lineage>
        <taxon>Eukaryota</taxon>
        <taxon>Viridiplantae</taxon>
        <taxon>Streptophyta</taxon>
        <taxon>Embryophyta</taxon>
        <taxon>Tracheophyta</taxon>
        <taxon>Spermatophyta</taxon>
        <taxon>Magnoliopsida</taxon>
        <taxon>Liliopsida</taxon>
        <taxon>Poales</taxon>
        <taxon>Poaceae</taxon>
        <taxon>PACMAD clade</taxon>
        <taxon>Panicoideae</taxon>
        <taxon>Panicodae</taxon>
        <taxon>Paniceae</taxon>
        <taxon>Panicinae</taxon>
        <taxon>Panicum</taxon>
        <taxon>Panicum sect. Hiantes</taxon>
    </lineage>
</organism>